<dbReference type="EMBL" id="VICG01000007">
    <property type="protein sequence ID" value="KAA8570175.1"/>
    <property type="molecule type" value="Genomic_DNA"/>
</dbReference>
<comment type="similarity">
    <text evidence="4">Belongs to the peroxidase family.</text>
</comment>
<dbReference type="PANTHER" id="PTHR31356">
    <property type="entry name" value="THYLAKOID LUMENAL 29 KDA PROTEIN, CHLOROPLASTIC-RELATED"/>
    <property type="match status" value="1"/>
</dbReference>
<dbReference type="GO" id="GO:0020037">
    <property type="term" value="F:heme binding"/>
    <property type="evidence" value="ECO:0007669"/>
    <property type="project" value="UniProtKB-UniRule"/>
</dbReference>
<keyword evidence="2" id="KW-0408">Iron</keyword>
<evidence type="ECO:0000313" key="8">
    <source>
        <dbReference type="EMBL" id="KAA8570175.1"/>
    </source>
</evidence>
<dbReference type="GO" id="GO:0034599">
    <property type="term" value="P:cellular response to oxidative stress"/>
    <property type="evidence" value="ECO:0007669"/>
    <property type="project" value="InterPro"/>
</dbReference>
<evidence type="ECO:0000313" key="9">
    <source>
        <dbReference type="Proteomes" id="UP000322873"/>
    </source>
</evidence>
<accession>A0A5M9JTH2</accession>
<comment type="caution">
    <text evidence="8">The sequence shown here is derived from an EMBL/GenBank/DDBJ whole genome shotgun (WGS) entry which is preliminary data.</text>
</comment>
<evidence type="ECO:0000256" key="4">
    <source>
        <dbReference type="RuleBase" id="RU004241"/>
    </source>
</evidence>
<dbReference type="GO" id="GO:0000302">
    <property type="term" value="P:response to reactive oxygen species"/>
    <property type="evidence" value="ECO:0007669"/>
    <property type="project" value="TreeGrafter"/>
</dbReference>
<dbReference type="InterPro" id="IPR002016">
    <property type="entry name" value="Haem_peroxidase"/>
</dbReference>
<evidence type="ECO:0000259" key="7">
    <source>
        <dbReference type="PROSITE" id="PS50873"/>
    </source>
</evidence>
<dbReference type="Gene3D" id="1.10.520.10">
    <property type="match status" value="1"/>
</dbReference>
<evidence type="ECO:0000256" key="5">
    <source>
        <dbReference type="RuleBase" id="RU363051"/>
    </source>
</evidence>
<dbReference type="Proteomes" id="UP000322873">
    <property type="component" value="Unassembled WGS sequence"/>
</dbReference>
<protein>
    <recommendedName>
        <fullName evidence="5">Peroxidase</fullName>
        <ecNumber evidence="5">1.11.1.-</ecNumber>
    </recommendedName>
</protein>
<dbReference type="PANTHER" id="PTHR31356:SF53">
    <property type="entry name" value="HEME PEROXIDASE"/>
    <property type="match status" value="1"/>
</dbReference>
<evidence type="ECO:0000256" key="1">
    <source>
        <dbReference type="ARBA" id="ARBA00022559"/>
    </source>
</evidence>
<evidence type="ECO:0000256" key="2">
    <source>
        <dbReference type="ARBA" id="ARBA00022617"/>
    </source>
</evidence>
<gene>
    <name evidence="8" type="ORF">EYC84_002499</name>
</gene>
<organism evidence="8 9">
    <name type="scientific">Monilinia fructicola</name>
    <name type="common">Brown rot fungus</name>
    <name type="synonym">Ciboria fructicola</name>
    <dbReference type="NCBI Taxonomy" id="38448"/>
    <lineage>
        <taxon>Eukaryota</taxon>
        <taxon>Fungi</taxon>
        <taxon>Dikarya</taxon>
        <taxon>Ascomycota</taxon>
        <taxon>Pezizomycotina</taxon>
        <taxon>Leotiomycetes</taxon>
        <taxon>Helotiales</taxon>
        <taxon>Sclerotiniaceae</taxon>
        <taxon>Monilinia</taxon>
    </lineage>
</organism>
<keyword evidence="9" id="KW-1185">Reference proteome</keyword>
<dbReference type="GO" id="GO:0004601">
    <property type="term" value="F:peroxidase activity"/>
    <property type="evidence" value="ECO:0007669"/>
    <property type="project" value="UniProtKB-KW"/>
</dbReference>
<sequence length="240" mass="25467">MILLSLLGLFVAADATFFYPDAQTSELEHILVDTHGAYASGFADAITPCSNYVSGGPTFGRETAAQWLRVAFHDFVTARVDEGIGGIDASIGFETLREEDSGSAFNDSFAFFRPYVNARVSMADLVALSVSMSIGNCGGPQIPVRGGRIDATGPGPEGVPAPETSLELTLEYFANAGFNQVDSIGLTACGHTMGSVHHGGFPTVVGNETVNPNNNSAGEFTLTPPWMSLTRKLFTNTWME</sequence>
<feature type="domain" description="Plant heme peroxidase family profile" evidence="7">
    <location>
        <begin position="63"/>
        <end position="240"/>
    </location>
</feature>
<proteinExistence type="inferred from homology"/>
<dbReference type="VEuPathDB" id="FungiDB:MFRU_005g03020"/>
<dbReference type="PRINTS" id="PR00458">
    <property type="entry name" value="PEROXIDASE"/>
</dbReference>
<keyword evidence="2" id="KW-0479">Metal-binding</keyword>
<keyword evidence="6" id="KW-0732">Signal</keyword>
<evidence type="ECO:0000256" key="3">
    <source>
        <dbReference type="ARBA" id="ARBA00023002"/>
    </source>
</evidence>
<dbReference type="InterPro" id="IPR044831">
    <property type="entry name" value="Ccp1-like"/>
</dbReference>
<dbReference type="PROSITE" id="PS50873">
    <property type="entry name" value="PEROXIDASE_4"/>
    <property type="match status" value="1"/>
</dbReference>
<keyword evidence="1 5" id="KW-0575">Peroxidase</keyword>
<dbReference type="SUPFAM" id="SSF48113">
    <property type="entry name" value="Heme-dependent peroxidases"/>
    <property type="match status" value="1"/>
</dbReference>
<reference evidence="8 9" key="1">
    <citation type="submission" date="2019-06" db="EMBL/GenBank/DDBJ databases">
        <title>Genome Sequence of the Brown Rot Fungal Pathogen Monilinia fructicola.</title>
        <authorList>
            <person name="De Miccolis Angelini R.M."/>
            <person name="Landi L."/>
            <person name="Abate D."/>
            <person name="Pollastro S."/>
            <person name="Romanazzi G."/>
            <person name="Faretra F."/>
        </authorList>
    </citation>
    <scope>NUCLEOTIDE SEQUENCE [LARGE SCALE GENOMIC DNA]</scope>
    <source>
        <strain evidence="8 9">Mfrc123</strain>
    </source>
</reference>
<evidence type="ECO:0000256" key="6">
    <source>
        <dbReference type="SAM" id="SignalP"/>
    </source>
</evidence>
<feature type="signal peptide" evidence="6">
    <location>
        <begin position="1"/>
        <end position="15"/>
    </location>
</feature>
<dbReference type="Pfam" id="PF00141">
    <property type="entry name" value="peroxidase"/>
    <property type="match status" value="1"/>
</dbReference>
<keyword evidence="3 5" id="KW-0560">Oxidoreductase</keyword>
<dbReference type="GO" id="GO:0046872">
    <property type="term" value="F:metal ion binding"/>
    <property type="evidence" value="ECO:0007669"/>
    <property type="project" value="UniProtKB-UniRule"/>
</dbReference>
<dbReference type="EC" id="1.11.1.-" evidence="5"/>
<feature type="chain" id="PRO_5024417838" description="Peroxidase" evidence="6">
    <location>
        <begin position="16"/>
        <end position="240"/>
    </location>
</feature>
<dbReference type="InterPro" id="IPR010255">
    <property type="entry name" value="Haem_peroxidase_sf"/>
</dbReference>
<name>A0A5M9JTH2_MONFR</name>
<dbReference type="GO" id="GO:0042744">
    <property type="term" value="P:hydrogen peroxide catabolic process"/>
    <property type="evidence" value="ECO:0007669"/>
    <property type="project" value="TreeGrafter"/>
</dbReference>
<dbReference type="AlphaFoldDB" id="A0A5M9JTH2"/>
<keyword evidence="2" id="KW-0349">Heme</keyword>